<proteinExistence type="predicted"/>
<comment type="caution">
    <text evidence="2">The sequence shown here is derived from an EMBL/GenBank/DDBJ whole genome shotgun (WGS) entry which is preliminary data.</text>
</comment>
<dbReference type="GO" id="GO:0006310">
    <property type="term" value="P:DNA recombination"/>
    <property type="evidence" value="ECO:0007669"/>
    <property type="project" value="UniProtKB-KW"/>
</dbReference>
<keyword evidence="1" id="KW-0233">DNA recombination</keyword>
<organism evidence="2 3">
    <name type="scientific">Photobacterium halotolerans</name>
    <dbReference type="NCBI Taxonomy" id="265726"/>
    <lineage>
        <taxon>Bacteria</taxon>
        <taxon>Pseudomonadati</taxon>
        <taxon>Pseudomonadota</taxon>
        <taxon>Gammaproteobacteria</taxon>
        <taxon>Vibrionales</taxon>
        <taxon>Vibrionaceae</taxon>
        <taxon>Photobacterium</taxon>
    </lineage>
</organism>
<evidence type="ECO:0000313" key="2">
    <source>
        <dbReference type="EMBL" id="KKC98115.1"/>
    </source>
</evidence>
<dbReference type="GO" id="GO:0015074">
    <property type="term" value="P:DNA integration"/>
    <property type="evidence" value="ECO:0007669"/>
    <property type="project" value="InterPro"/>
</dbReference>
<dbReference type="Pfam" id="PF13009">
    <property type="entry name" value="Integrase_2"/>
    <property type="match status" value="1"/>
</dbReference>
<evidence type="ECO:0000313" key="3">
    <source>
        <dbReference type="Proteomes" id="UP000033633"/>
    </source>
</evidence>
<evidence type="ECO:0000256" key="1">
    <source>
        <dbReference type="ARBA" id="ARBA00023172"/>
    </source>
</evidence>
<dbReference type="STRING" id="265726.KY46_19950"/>
<protein>
    <submittedName>
        <fullName evidence="2">Uncharacterized protein</fullName>
    </submittedName>
</protein>
<accession>A0A0F5V7G4</accession>
<dbReference type="Proteomes" id="UP000033633">
    <property type="component" value="Unassembled WGS sequence"/>
</dbReference>
<dbReference type="SUPFAM" id="SSF56349">
    <property type="entry name" value="DNA breaking-rejoining enzymes"/>
    <property type="match status" value="1"/>
</dbReference>
<dbReference type="Gene3D" id="1.10.443.10">
    <property type="entry name" value="Intergrase catalytic core"/>
    <property type="match status" value="1"/>
</dbReference>
<keyword evidence="3" id="KW-1185">Reference proteome</keyword>
<dbReference type="AlphaFoldDB" id="A0A0F5V7G4"/>
<dbReference type="GO" id="GO:0003677">
    <property type="term" value="F:DNA binding"/>
    <property type="evidence" value="ECO:0007669"/>
    <property type="project" value="InterPro"/>
</dbReference>
<reference evidence="2 3" key="1">
    <citation type="submission" date="2014-12" db="EMBL/GenBank/DDBJ databases">
        <title>Mercury Reductase activity and rhizosphere competence traits in the genome of root associated Photobacterium halotolerans MELD1.</title>
        <authorList>
            <person name="Mathew D.C."/>
            <person name="Huang C.-C."/>
        </authorList>
    </citation>
    <scope>NUCLEOTIDE SEQUENCE [LARGE SCALE GENOMIC DNA]</scope>
    <source>
        <strain evidence="2 3">MELD1</strain>
    </source>
</reference>
<dbReference type="InterPro" id="IPR011010">
    <property type="entry name" value="DNA_brk_join_enz"/>
</dbReference>
<dbReference type="EMBL" id="JWYV01000025">
    <property type="protein sequence ID" value="KKC98115.1"/>
    <property type="molecule type" value="Genomic_DNA"/>
</dbReference>
<dbReference type="PATRIC" id="fig|265726.11.peg.2792"/>
<name>A0A0F5V7G4_9GAMM</name>
<dbReference type="InterPro" id="IPR024965">
    <property type="entry name" value="Putative_integrase"/>
</dbReference>
<dbReference type="OrthoDB" id="2077978at2"/>
<gene>
    <name evidence="2" type="ORF">KY46_19950</name>
</gene>
<sequence length="974" mass="112137">MKITKSTVLKYIEDTGIKELSNAKLIECFLVLNATSLPDTYSEKLHGEMLRRKVCFSEFYNFAKFNWSASYLTALATKSSPDVQKFVDEFDEHNSSYGDNSAPRQKGRLFARLYSLFYKRYRIKELKIADAQHLFDLVVNNYDLFKGNRGDESNNLTRRDLYGITAFLRTIYEFNGAEVPKGILEKIVPDDLIKPQGRSISRGKVKSLGRQEQLATYSLLVKINESYIDTLILKTQKGQNSAFYNLLDYVENVLGIECIHTVDELTELLVQGRRGSQRFLHYLENEVKASVRAKSMYIRDMMVWAMNEYNIDPENGFEPLFDNYEWDRIQRDKVFKKITGSSKDETPKAVIPLRVHQLAIDILLDAEYKWAKTLKDQYFIDENGNSVFNPTLNNLLALVFLLPIRIIQAQVLDSGEGDDYRYDFDNLRWMPNDSPHAGYWKSRYSVNQDRGFVKRDTSLVKEAIQSKNIDENGSPIVRQAYMYINTNKTADRSVAFSEVSGYTIPWHHEDALTVYARQLDFLNKYHHVKSPAAMKDLDRPQTILGGKPTAAVLEITPSRFYLFRCNLNSDEKSRNFPPTKLLITKMWNQLMVEIQRRLDAEGADFSVISQEKLEKFRNNVGGGNSYISYLTPHCTRVTGITRLEEFGVPIHIISKLIAGHANVRTTYRYVKYDKSYINDRITEAQAKISSKMELALTEELKTSDIERARQIAYIPDIYLTSWGDVQERSWNSNALGICPNSGTLCHEGRDEEATHFNGVGKCLNCKYLISGKPFLINIWAHVNALLYKAKELNDDYSLLQSDYRKLIKQRKSEFKKNGRSDEWASLNKLIKKAENNMEMNSGDVNLILSEVYYGNLLFETVRNLTNTSEDFVESIGFEECTNFEHLNAVVESESYLPYFERDKNLKFKRDTFVDKALVAIGEQPIFLRNLSHEEKEQAISATAKLIENDIKAQEGKYLVAALRLENLMEVCHAA</sequence>
<dbReference type="RefSeq" id="WP_046222353.1">
    <property type="nucleotide sequence ID" value="NZ_JWYV01000025.1"/>
</dbReference>
<dbReference type="InterPro" id="IPR013762">
    <property type="entry name" value="Integrase-like_cat_sf"/>
</dbReference>